<keyword evidence="4" id="KW-1185">Reference proteome</keyword>
<accession>A0ABR1DDR7</accession>
<dbReference type="SUPFAM" id="SSF81296">
    <property type="entry name" value="E set domains"/>
    <property type="match status" value="1"/>
</dbReference>
<dbReference type="InterPro" id="IPR043502">
    <property type="entry name" value="DNA/RNA_pol_sf"/>
</dbReference>
<feature type="domain" description="Reverse transcriptase" evidence="2">
    <location>
        <begin position="673"/>
        <end position="940"/>
    </location>
</feature>
<dbReference type="Pfam" id="PF02752">
    <property type="entry name" value="Arrestin_C"/>
    <property type="match status" value="1"/>
</dbReference>
<dbReference type="InterPro" id="IPR036691">
    <property type="entry name" value="Endo/exonu/phosph_ase_sf"/>
</dbReference>
<comment type="similarity">
    <text evidence="1">Belongs to the arrestin family.</text>
</comment>
<evidence type="ECO:0000313" key="3">
    <source>
        <dbReference type="EMBL" id="KAK6748619.1"/>
    </source>
</evidence>
<protein>
    <recommendedName>
        <fullName evidence="2">Reverse transcriptase domain-containing protein</fullName>
    </recommendedName>
</protein>
<dbReference type="PANTHER" id="PTHR47027">
    <property type="entry name" value="REVERSE TRANSCRIPTASE DOMAIN-CONTAINING PROTEIN"/>
    <property type="match status" value="1"/>
</dbReference>
<dbReference type="EMBL" id="JAVFWL010000004">
    <property type="protein sequence ID" value="KAK6748619.1"/>
    <property type="molecule type" value="Genomic_DNA"/>
</dbReference>
<dbReference type="PROSITE" id="PS50878">
    <property type="entry name" value="RT_POL"/>
    <property type="match status" value="1"/>
</dbReference>
<gene>
    <name evidence="3" type="primary">Necator_chrIV.g14610</name>
    <name evidence="3" type="ORF">RB195_001315</name>
</gene>
<organism evidence="3 4">
    <name type="scientific">Necator americanus</name>
    <name type="common">Human hookworm</name>
    <dbReference type="NCBI Taxonomy" id="51031"/>
    <lineage>
        <taxon>Eukaryota</taxon>
        <taxon>Metazoa</taxon>
        <taxon>Ecdysozoa</taxon>
        <taxon>Nematoda</taxon>
        <taxon>Chromadorea</taxon>
        <taxon>Rhabditida</taxon>
        <taxon>Rhabditina</taxon>
        <taxon>Rhabditomorpha</taxon>
        <taxon>Strongyloidea</taxon>
        <taxon>Ancylostomatidae</taxon>
        <taxon>Bunostominae</taxon>
        <taxon>Necator</taxon>
    </lineage>
</organism>
<dbReference type="SUPFAM" id="SSF56219">
    <property type="entry name" value="DNase I-like"/>
    <property type="match status" value="1"/>
</dbReference>
<dbReference type="InterPro" id="IPR005135">
    <property type="entry name" value="Endo/exonuclease/phosphatase"/>
</dbReference>
<dbReference type="InterPro" id="IPR014752">
    <property type="entry name" value="Arrestin-like_C"/>
</dbReference>
<name>A0ABR1DDR7_NECAM</name>
<dbReference type="CDD" id="cd01650">
    <property type="entry name" value="RT_nLTR_like"/>
    <property type="match status" value="1"/>
</dbReference>
<sequence length="1350" mass="153659">MPITVAQVDYFDVTLDRGMNEPYIGGEVIKGVIDVGCTREVRIGGLLVRLTGVAETGWRNKNSDLSFESRHNFMDELIDLTTSIADHCTDEFCLLEGRHSVSFEARLPMDVLSSVGRRPVVKAKLAVAWLLSLGKSLFATPAYSLPQYPAHWALPSQTSDGMATGERRSNLRLLRTSLILDQGDTRTTRHGDCLRLCTYNARTVSTDADLHALLGAAERIKFHVIALQETKCRRSDVRQMNDGTLVIRGEKVPSRNVGGVGFVVHPSVVHLVDSHEILSPRLAILRLRPLRQKSISIINCYSPTSAADDSELDAFYEELEEVVHNEKSFYKFVVGDFNAKLGKATKEEYRIGRFGLGDRNENGNRLAGLLSAARLFHGNSLFMKKDHRRWTWESPNGATRTEIDHILTNRRWCLLDVSVVPSFCSGSDHRLLRAKIRPSHTMEKNICYRQRRRKEVVYDDCVLEDSLSQGDWHIEEDPNVDYEMLLRGLRACAERASKSRTTNLDRISKTTKELLGRRRALRLDPNASHIERLVANTSCRKALQEDLLKYRQKKILEAAQRRTSLKKCRRDLREYNIPLATLLSEDGTRTSSRREMEIITERFYSNLFRSSTPVSSPIIPTGEAPPRILPSEVRVAIKSMKPGTAPGPDFISADFLRAGGHPLHVILAAHMTSYLQKERIPDQWKTSRTVLIHKKGDREDLRNYRPICLLSVLYKVFTKIILTRISRTLDEAQPQEQAGFRQGFSCLDHIQTVSRVIEVCREYRLPLVLTFVDYEKAFDSVETNAILSALVDQGVDASYVRTLANCYERCTTRIQLFHRPLTIPIGKGVRQGDTISPKLFTAALQWIMKSLSWEERGIRVDGRFLSNLRFADDIVLFSSSTNEAETMLNELNEAGKRIGLRINRKKTQFMKNAHCEDGGVQLEGSQIVETPSYVYLGRSMNMENDLKEELNRRMRAAWAAFAAVREATDQLTDHDLRAHLFDSTVLPALCYAAEMWADTAATSRKLLTTHRALERCLLKFNRRTQHLAGLRSSDLRGMSRLRDPAEYVSKAKHRWAGHIMRRIDDRWTKRTLEWIPRDAKRPRGRPPTRWSDVFAARMDQLRAQLDTAQGPRQRHSRSLRTSWMTMARERNEWKRCWGPHIDRDNYGSVRYTCTALMAIPEDGDTEMVAEKTFKVYPYLNLDAPYMRDSAATTEEELITGCCGRRRGSIVASMKVQEVGLLPGETTRITLTVEDRTRGKRWQRKKGQHECVLISLCQQLDFVSTNRYETHLVDKKSVTIAVESHGTCKARPGSGPETKEIEFSVPSDLPPTSIHADRLVTISYFFKLDLDQFDIIVPVIIGTSKTPGKID</sequence>
<dbReference type="Gene3D" id="2.60.40.640">
    <property type="match status" value="2"/>
</dbReference>
<evidence type="ECO:0000256" key="1">
    <source>
        <dbReference type="ARBA" id="ARBA00005298"/>
    </source>
</evidence>
<dbReference type="CDD" id="cd09076">
    <property type="entry name" value="L1-EN"/>
    <property type="match status" value="1"/>
</dbReference>
<dbReference type="InterPro" id="IPR014756">
    <property type="entry name" value="Ig_E-set"/>
</dbReference>
<dbReference type="Gene3D" id="3.30.70.270">
    <property type="match status" value="1"/>
</dbReference>
<reference evidence="3 4" key="1">
    <citation type="submission" date="2023-08" db="EMBL/GenBank/DDBJ databases">
        <title>A Necator americanus chromosomal reference genome.</title>
        <authorList>
            <person name="Ilik V."/>
            <person name="Petrzelkova K.J."/>
            <person name="Pardy F."/>
            <person name="Fuh T."/>
            <person name="Niatou-Singa F.S."/>
            <person name="Gouil Q."/>
            <person name="Baker L."/>
            <person name="Ritchie M.E."/>
            <person name="Jex A.R."/>
            <person name="Gazzola D."/>
            <person name="Li H."/>
            <person name="Toshio Fujiwara R."/>
            <person name="Zhan B."/>
            <person name="Aroian R.V."/>
            <person name="Pafco B."/>
            <person name="Schwarz E.M."/>
        </authorList>
    </citation>
    <scope>NUCLEOTIDE SEQUENCE [LARGE SCALE GENOMIC DNA]</scope>
    <source>
        <strain evidence="3 4">Aroian</strain>
        <tissue evidence="3">Whole animal</tissue>
    </source>
</reference>
<dbReference type="InterPro" id="IPR043128">
    <property type="entry name" value="Rev_trsase/Diguanyl_cyclase"/>
</dbReference>
<dbReference type="Pfam" id="PF00078">
    <property type="entry name" value="RVT_1"/>
    <property type="match status" value="1"/>
</dbReference>
<dbReference type="Pfam" id="PF03372">
    <property type="entry name" value="Exo_endo_phos"/>
    <property type="match status" value="1"/>
</dbReference>
<dbReference type="Gene3D" id="3.60.10.10">
    <property type="entry name" value="Endonuclease/exonuclease/phosphatase"/>
    <property type="match status" value="1"/>
</dbReference>
<dbReference type="PANTHER" id="PTHR47027:SF20">
    <property type="entry name" value="REVERSE TRANSCRIPTASE-LIKE PROTEIN WITH RNA-DIRECTED DNA POLYMERASE DOMAIN"/>
    <property type="match status" value="1"/>
</dbReference>
<comment type="caution">
    <text evidence="3">The sequence shown here is derived from an EMBL/GenBank/DDBJ whole genome shotgun (WGS) entry which is preliminary data.</text>
</comment>
<proteinExistence type="inferred from homology"/>
<dbReference type="InterPro" id="IPR011021">
    <property type="entry name" value="Arrestin-like_N"/>
</dbReference>
<dbReference type="SUPFAM" id="SSF56672">
    <property type="entry name" value="DNA/RNA polymerases"/>
    <property type="match status" value="1"/>
</dbReference>
<dbReference type="InterPro" id="IPR000477">
    <property type="entry name" value="RT_dom"/>
</dbReference>
<dbReference type="Pfam" id="PF00339">
    <property type="entry name" value="Arrestin_N"/>
    <property type="match status" value="1"/>
</dbReference>
<dbReference type="Proteomes" id="UP001303046">
    <property type="component" value="Unassembled WGS sequence"/>
</dbReference>
<evidence type="ECO:0000259" key="2">
    <source>
        <dbReference type="PROSITE" id="PS50878"/>
    </source>
</evidence>
<dbReference type="InterPro" id="IPR011022">
    <property type="entry name" value="Arrestin_C-like"/>
</dbReference>
<evidence type="ECO:0000313" key="4">
    <source>
        <dbReference type="Proteomes" id="UP001303046"/>
    </source>
</evidence>